<keyword evidence="1" id="KW-0812">Transmembrane</keyword>
<sequence length="199" mass="22999">MIYSTRSLSLIIARKIIYICFSLFVINGFLYGTVYVLYKNKADELDKVEVSTIVSSLTHSIEATVKSLISQEDFFNLLVSNHIEFNSIPKFRKYMLINTFSSNLFSHLGNSIIGYKILNNSFELFNIGESSSNYISYDLSYSDDVYNRTDNALSRGLIYIFFDKQKLEKYLSSKGLVTSSFKGQLLQQIFLYYPNFRNI</sequence>
<dbReference type="AlphaFoldDB" id="B0TWA9"/>
<evidence type="ECO:0000313" key="2">
    <source>
        <dbReference type="EMBL" id="ABZ87017.1"/>
    </source>
</evidence>
<keyword evidence="1" id="KW-1133">Transmembrane helix</keyword>
<dbReference type="EMBL" id="CP000937">
    <property type="protein sequence ID" value="ABZ87017.1"/>
    <property type="molecule type" value="Genomic_DNA"/>
</dbReference>
<organism evidence="2">
    <name type="scientific">Francisella philomiragia subsp. philomiragia (strain ATCC 25017 / CCUG 19701 / FSC 153 / O#319-036)</name>
    <dbReference type="NCBI Taxonomy" id="484022"/>
    <lineage>
        <taxon>Bacteria</taxon>
        <taxon>Pseudomonadati</taxon>
        <taxon>Pseudomonadota</taxon>
        <taxon>Gammaproteobacteria</taxon>
        <taxon>Thiotrichales</taxon>
        <taxon>Francisellaceae</taxon>
        <taxon>Francisella</taxon>
    </lineage>
</organism>
<protein>
    <submittedName>
        <fullName evidence="2">Uncharacterized protein</fullName>
    </submittedName>
</protein>
<name>B0TWA9_FRAP2</name>
<keyword evidence="1" id="KW-0472">Membrane</keyword>
<dbReference type="KEGG" id="fph:Fphi_0795"/>
<proteinExistence type="predicted"/>
<dbReference type="HOGENOM" id="CLU_1370430_0_0_6"/>
<feature type="transmembrane region" description="Helical" evidence="1">
    <location>
        <begin position="16"/>
        <end position="38"/>
    </location>
</feature>
<evidence type="ECO:0000256" key="1">
    <source>
        <dbReference type="SAM" id="Phobius"/>
    </source>
</evidence>
<accession>B0TWA9</accession>
<gene>
    <name evidence="2" type="ordered locus">Fphi_0795</name>
</gene>
<reference evidence="2" key="1">
    <citation type="submission" date="2009-01" db="EMBL/GenBank/DDBJ databases">
        <title>Complete sequence of chromosome of Francisella philomiragia subsp. philomiragia ATCC 25017.</title>
        <authorList>
            <consortium name="US DOE Joint Genome Institute"/>
            <person name="Copeland A."/>
            <person name="Lucas S."/>
            <person name="Lapidus A."/>
            <person name="Barry K."/>
            <person name="Detter J.C."/>
            <person name="Glavina del Rio T."/>
            <person name="Hammon N."/>
            <person name="Israni S."/>
            <person name="Dalin E."/>
            <person name="Tice H."/>
            <person name="Pitluck S."/>
            <person name="Chain P."/>
            <person name="Malfatti S."/>
            <person name="Shin M."/>
            <person name="Vergez L."/>
            <person name="Schmutz J."/>
            <person name="Larimer F."/>
            <person name="Land M."/>
            <person name="Hauser L."/>
            <person name="Richardson P."/>
        </authorList>
    </citation>
    <scope>NUCLEOTIDE SEQUENCE</scope>
    <source>
        <strain evidence="2">ATCC 25017</strain>
    </source>
</reference>